<organism evidence="1 2">
    <name type="scientific">Triticum urartu</name>
    <name type="common">Red wild einkorn</name>
    <name type="synonym">Crithodium urartu</name>
    <dbReference type="NCBI Taxonomy" id="4572"/>
    <lineage>
        <taxon>Eukaryota</taxon>
        <taxon>Viridiplantae</taxon>
        <taxon>Streptophyta</taxon>
        <taxon>Embryophyta</taxon>
        <taxon>Tracheophyta</taxon>
        <taxon>Spermatophyta</taxon>
        <taxon>Magnoliopsida</taxon>
        <taxon>Liliopsida</taxon>
        <taxon>Poales</taxon>
        <taxon>Poaceae</taxon>
        <taxon>BOP clade</taxon>
        <taxon>Pooideae</taxon>
        <taxon>Triticodae</taxon>
        <taxon>Triticeae</taxon>
        <taxon>Triticinae</taxon>
        <taxon>Triticum</taxon>
    </lineage>
</organism>
<dbReference type="AlphaFoldDB" id="A0A8R7JWT5"/>
<evidence type="ECO:0000313" key="2">
    <source>
        <dbReference type="Proteomes" id="UP000015106"/>
    </source>
</evidence>
<dbReference type="Gramene" id="TuG1812G0100000838.01.T01">
    <property type="protein sequence ID" value="TuG1812G0100000838.01.T01.cds455219"/>
    <property type="gene ID" value="TuG1812G0100000838.01"/>
</dbReference>
<keyword evidence="2" id="KW-1185">Reference proteome</keyword>
<proteinExistence type="predicted"/>
<reference evidence="2" key="1">
    <citation type="journal article" date="2013" name="Nature">
        <title>Draft genome of the wheat A-genome progenitor Triticum urartu.</title>
        <authorList>
            <person name="Ling H.Q."/>
            <person name="Zhao S."/>
            <person name="Liu D."/>
            <person name="Wang J."/>
            <person name="Sun H."/>
            <person name="Zhang C."/>
            <person name="Fan H."/>
            <person name="Li D."/>
            <person name="Dong L."/>
            <person name="Tao Y."/>
            <person name="Gao C."/>
            <person name="Wu H."/>
            <person name="Li Y."/>
            <person name="Cui Y."/>
            <person name="Guo X."/>
            <person name="Zheng S."/>
            <person name="Wang B."/>
            <person name="Yu K."/>
            <person name="Liang Q."/>
            <person name="Yang W."/>
            <person name="Lou X."/>
            <person name="Chen J."/>
            <person name="Feng M."/>
            <person name="Jian J."/>
            <person name="Zhang X."/>
            <person name="Luo G."/>
            <person name="Jiang Y."/>
            <person name="Liu J."/>
            <person name="Wang Z."/>
            <person name="Sha Y."/>
            <person name="Zhang B."/>
            <person name="Wu H."/>
            <person name="Tang D."/>
            <person name="Shen Q."/>
            <person name="Xue P."/>
            <person name="Zou S."/>
            <person name="Wang X."/>
            <person name="Liu X."/>
            <person name="Wang F."/>
            <person name="Yang Y."/>
            <person name="An X."/>
            <person name="Dong Z."/>
            <person name="Zhang K."/>
            <person name="Zhang X."/>
            <person name="Luo M.C."/>
            <person name="Dvorak J."/>
            <person name="Tong Y."/>
            <person name="Wang J."/>
            <person name="Yang H."/>
            <person name="Li Z."/>
            <person name="Wang D."/>
            <person name="Zhang A."/>
            <person name="Wang J."/>
        </authorList>
    </citation>
    <scope>NUCLEOTIDE SEQUENCE</scope>
    <source>
        <strain evidence="2">cv. G1812</strain>
    </source>
</reference>
<name>A0A8R7JWT5_TRIUA</name>
<accession>A0A8R7JWT5</accession>
<sequence>MLLCISRDVSHHNLSGSVPDFL</sequence>
<protein>
    <submittedName>
        <fullName evidence="1">Uncharacterized protein</fullName>
    </submittedName>
</protein>
<evidence type="ECO:0000313" key="1">
    <source>
        <dbReference type="EnsemblPlants" id="TuG1812G0100000838.01.T01.cds455219"/>
    </source>
</evidence>
<reference evidence="1" key="3">
    <citation type="submission" date="2022-06" db="UniProtKB">
        <authorList>
            <consortium name="EnsemblPlants"/>
        </authorList>
    </citation>
    <scope>IDENTIFICATION</scope>
</reference>
<reference evidence="1" key="2">
    <citation type="submission" date="2018-03" db="EMBL/GenBank/DDBJ databases">
        <title>The Triticum urartu genome reveals the dynamic nature of wheat genome evolution.</title>
        <authorList>
            <person name="Ling H."/>
            <person name="Ma B."/>
            <person name="Shi X."/>
            <person name="Liu H."/>
            <person name="Dong L."/>
            <person name="Sun H."/>
            <person name="Cao Y."/>
            <person name="Gao Q."/>
            <person name="Zheng S."/>
            <person name="Li Y."/>
            <person name="Yu Y."/>
            <person name="Du H."/>
            <person name="Qi M."/>
            <person name="Li Y."/>
            <person name="Yu H."/>
            <person name="Cui Y."/>
            <person name="Wang N."/>
            <person name="Chen C."/>
            <person name="Wu H."/>
            <person name="Zhao Y."/>
            <person name="Zhang J."/>
            <person name="Li Y."/>
            <person name="Zhou W."/>
            <person name="Zhang B."/>
            <person name="Hu W."/>
            <person name="Eijk M."/>
            <person name="Tang J."/>
            <person name="Witsenboer H."/>
            <person name="Zhao S."/>
            <person name="Li Z."/>
            <person name="Zhang A."/>
            <person name="Wang D."/>
            <person name="Liang C."/>
        </authorList>
    </citation>
    <scope>NUCLEOTIDE SEQUENCE [LARGE SCALE GENOMIC DNA]</scope>
    <source>
        <strain evidence="1">cv. G1812</strain>
    </source>
</reference>
<dbReference type="EnsemblPlants" id="TuG1812G0100000838.01.T01">
    <property type="protein sequence ID" value="TuG1812G0100000838.01.T01.cds455219"/>
    <property type="gene ID" value="TuG1812G0100000838.01"/>
</dbReference>
<dbReference type="Proteomes" id="UP000015106">
    <property type="component" value="Chromosome 1"/>
</dbReference>